<gene>
    <name evidence="1" type="ORF">T459_09530</name>
</gene>
<evidence type="ECO:0000313" key="1">
    <source>
        <dbReference type="EMBL" id="PHT87424.1"/>
    </source>
</evidence>
<sequence>MDLTHWVSSLNAGLISLSVGFCPTIMESLQNLRTGFMNSIVITINRIPIVMDGTMVLAISDGELVEYDEPIVFNMYGGSVNEKWRENGRGKETLI</sequence>
<proteinExistence type="predicted"/>
<keyword evidence="2" id="KW-1185">Reference proteome</keyword>
<reference evidence="1 2" key="1">
    <citation type="journal article" date="2014" name="Nat. Genet.">
        <title>Genome sequence of the hot pepper provides insights into the evolution of pungency in Capsicum species.</title>
        <authorList>
            <person name="Kim S."/>
            <person name="Park M."/>
            <person name="Yeom S.I."/>
            <person name="Kim Y.M."/>
            <person name="Lee J.M."/>
            <person name="Lee H.A."/>
            <person name="Seo E."/>
            <person name="Choi J."/>
            <person name="Cheong K."/>
            <person name="Kim K.T."/>
            <person name="Jung K."/>
            <person name="Lee G.W."/>
            <person name="Oh S.K."/>
            <person name="Bae C."/>
            <person name="Kim S.B."/>
            <person name="Lee H.Y."/>
            <person name="Kim S.Y."/>
            <person name="Kim M.S."/>
            <person name="Kang B.C."/>
            <person name="Jo Y.D."/>
            <person name="Yang H.B."/>
            <person name="Jeong H.J."/>
            <person name="Kang W.H."/>
            <person name="Kwon J.K."/>
            <person name="Shin C."/>
            <person name="Lim J.Y."/>
            <person name="Park J.H."/>
            <person name="Huh J.H."/>
            <person name="Kim J.S."/>
            <person name="Kim B.D."/>
            <person name="Cohen O."/>
            <person name="Paran I."/>
            <person name="Suh M.C."/>
            <person name="Lee S.B."/>
            <person name="Kim Y.K."/>
            <person name="Shin Y."/>
            <person name="Noh S.J."/>
            <person name="Park J."/>
            <person name="Seo Y.S."/>
            <person name="Kwon S.Y."/>
            <person name="Kim H.A."/>
            <person name="Park J.M."/>
            <person name="Kim H.J."/>
            <person name="Choi S.B."/>
            <person name="Bosland P.W."/>
            <person name="Reeves G."/>
            <person name="Jo S.H."/>
            <person name="Lee B.W."/>
            <person name="Cho H.T."/>
            <person name="Choi H.S."/>
            <person name="Lee M.S."/>
            <person name="Yu Y."/>
            <person name="Do Choi Y."/>
            <person name="Park B.S."/>
            <person name="van Deynze A."/>
            <person name="Ashrafi H."/>
            <person name="Hill T."/>
            <person name="Kim W.T."/>
            <person name="Pai H.S."/>
            <person name="Ahn H.K."/>
            <person name="Yeam I."/>
            <person name="Giovannoni J.J."/>
            <person name="Rose J.K."/>
            <person name="Sorensen I."/>
            <person name="Lee S.J."/>
            <person name="Kim R.W."/>
            <person name="Choi I.Y."/>
            <person name="Choi B.S."/>
            <person name="Lim J.S."/>
            <person name="Lee Y.H."/>
            <person name="Choi D."/>
        </authorList>
    </citation>
    <scope>NUCLEOTIDE SEQUENCE [LARGE SCALE GENOMIC DNA]</scope>
    <source>
        <strain evidence="2">cv. CM334</strain>
    </source>
</reference>
<dbReference type="Gramene" id="PHT87424">
    <property type="protein sequence ID" value="PHT87424"/>
    <property type="gene ID" value="T459_09530"/>
</dbReference>
<evidence type="ECO:0000313" key="2">
    <source>
        <dbReference type="Proteomes" id="UP000222542"/>
    </source>
</evidence>
<dbReference type="Proteomes" id="UP000222542">
    <property type="component" value="Unassembled WGS sequence"/>
</dbReference>
<organism evidence="1 2">
    <name type="scientific">Capsicum annuum</name>
    <name type="common">Capsicum pepper</name>
    <dbReference type="NCBI Taxonomy" id="4072"/>
    <lineage>
        <taxon>Eukaryota</taxon>
        <taxon>Viridiplantae</taxon>
        <taxon>Streptophyta</taxon>
        <taxon>Embryophyta</taxon>
        <taxon>Tracheophyta</taxon>
        <taxon>Spermatophyta</taxon>
        <taxon>Magnoliopsida</taxon>
        <taxon>eudicotyledons</taxon>
        <taxon>Gunneridae</taxon>
        <taxon>Pentapetalae</taxon>
        <taxon>asterids</taxon>
        <taxon>lamiids</taxon>
        <taxon>Solanales</taxon>
        <taxon>Solanaceae</taxon>
        <taxon>Solanoideae</taxon>
        <taxon>Capsiceae</taxon>
        <taxon>Capsicum</taxon>
    </lineage>
</organism>
<dbReference type="AlphaFoldDB" id="A0A2G2ZZM0"/>
<protein>
    <submittedName>
        <fullName evidence="1">Uncharacterized protein</fullName>
    </submittedName>
</protein>
<dbReference type="STRING" id="4072.A0A2G2ZZM0"/>
<dbReference type="EMBL" id="AYRZ02000003">
    <property type="protein sequence ID" value="PHT87424.1"/>
    <property type="molecule type" value="Genomic_DNA"/>
</dbReference>
<name>A0A2G2ZZM0_CAPAN</name>
<reference evidence="1 2" key="2">
    <citation type="journal article" date="2017" name="Genome Biol.">
        <title>New reference genome sequences of hot pepper reveal the massive evolution of plant disease-resistance genes by retroduplication.</title>
        <authorList>
            <person name="Kim S."/>
            <person name="Park J."/>
            <person name="Yeom S.I."/>
            <person name="Kim Y.M."/>
            <person name="Seo E."/>
            <person name="Kim K.T."/>
            <person name="Kim M.S."/>
            <person name="Lee J.M."/>
            <person name="Cheong K."/>
            <person name="Shin H.S."/>
            <person name="Kim S.B."/>
            <person name="Han K."/>
            <person name="Lee J."/>
            <person name="Park M."/>
            <person name="Lee H.A."/>
            <person name="Lee H.Y."/>
            <person name="Lee Y."/>
            <person name="Oh S."/>
            <person name="Lee J.H."/>
            <person name="Choi E."/>
            <person name="Choi E."/>
            <person name="Lee S.E."/>
            <person name="Jeon J."/>
            <person name="Kim H."/>
            <person name="Choi G."/>
            <person name="Song H."/>
            <person name="Lee J."/>
            <person name="Lee S.C."/>
            <person name="Kwon J.K."/>
            <person name="Lee H.Y."/>
            <person name="Koo N."/>
            <person name="Hong Y."/>
            <person name="Kim R.W."/>
            <person name="Kang W.H."/>
            <person name="Huh J.H."/>
            <person name="Kang B.C."/>
            <person name="Yang T.J."/>
            <person name="Lee Y.H."/>
            <person name="Bennetzen J.L."/>
            <person name="Choi D."/>
        </authorList>
    </citation>
    <scope>NUCLEOTIDE SEQUENCE [LARGE SCALE GENOMIC DNA]</scope>
    <source>
        <strain evidence="2">cv. CM334</strain>
    </source>
</reference>
<comment type="caution">
    <text evidence="1">The sequence shown here is derived from an EMBL/GenBank/DDBJ whole genome shotgun (WGS) entry which is preliminary data.</text>
</comment>
<accession>A0A2G2ZZM0</accession>